<keyword evidence="3" id="KW-1003">Cell membrane</keyword>
<dbReference type="SMART" id="SM00369">
    <property type="entry name" value="LRR_TYP"/>
    <property type="match status" value="8"/>
</dbReference>
<evidence type="ECO:0000256" key="2">
    <source>
        <dbReference type="ARBA" id="ARBA00009592"/>
    </source>
</evidence>
<evidence type="ECO:0000256" key="8">
    <source>
        <dbReference type="ARBA" id="ARBA00022989"/>
    </source>
</evidence>
<keyword evidence="7" id="KW-0677">Repeat</keyword>
<reference evidence="15" key="1">
    <citation type="journal article" date="2023" name="Science">
        <title>Elucidation of the pathway for biosynthesis of saponin adjuvants from the soapbark tree.</title>
        <authorList>
            <person name="Reed J."/>
            <person name="Orme A."/>
            <person name="El-Demerdash A."/>
            <person name="Owen C."/>
            <person name="Martin L.B.B."/>
            <person name="Misra R.C."/>
            <person name="Kikuchi S."/>
            <person name="Rejzek M."/>
            <person name="Martin A.C."/>
            <person name="Harkess A."/>
            <person name="Leebens-Mack J."/>
            <person name="Louveau T."/>
            <person name="Stephenson M.J."/>
            <person name="Osbourn A."/>
        </authorList>
    </citation>
    <scope>NUCLEOTIDE SEQUENCE</scope>
    <source>
        <strain evidence="15">S10</strain>
    </source>
</reference>
<name>A0AAD7M4R4_QUISA</name>
<dbReference type="PANTHER" id="PTHR48063:SF112">
    <property type="entry name" value="RECEPTOR LIKE PROTEIN 30-LIKE"/>
    <property type="match status" value="1"/>
</dbReference>
<dbReference type="InterPro" id="IPR001611">
    <property type="entry name" value="Leu-rich_rpt"/>
</dbReference>
<dbReference type="InterPro" id="IPR055414">
    <property type="entry name" value="LRR_R13L4/SHOC2-like"/>
</dbReference>
<organism evidence="15 16">
    <name type="scientific">Quillaja saponaria</name>
    <name type="common">Soap bark tree</name>
    <dbReference type="NCBI Taxonomy" id="32244"/>
    <lineage>
        <taxon>Eukaryota</taxon>
        <taxon>Viridiplantae</taxon>
        <taxon>Streptophyta</taxon>
        <taxon>Embryophyta</taxon>
        <taxon>Tracheophyta</taxon>
        <taxon>Spermatophyta</taxon>
        <taxon>Magnoliopsida</taxon>
        <taxon>eudicotyledons</taxon>
        <taxon>Gunneridae</taxon>
        <taxon>Pentapetalae</taxon>
        <taxon>rosids</taxon>
        <taxon>fabids</taxon>
        <taxon>Fabales</taxon>
        <taxon>Quillajaceae</taxon>
        <taxon>Quillaja</taxon>
    </lineage>
</organism>
<dbReference type="Pfam" id="PF13855">
    <property type="entry name" value="LRR_8"/>
    <property type="match status" value="1"/>
</dbReference>
<keyword evidence="15" id="KW-0808">Transferase</keyword>
<evidence type="ECO:0000256" key="5">
    <source>
        <dbReference type="ARBA" id="ARBA00022692"/>
    </source>
</evidence>
<comment type="similarity">
    <text evidence="2">Belongs to the RLP family.</text>
</comment>
<evidence type="ECO:0000259" key="14">
    <source>
        <dbReference type="Pfam" id="PF23598"/>
    </source>
</evidence>
<evidence type="ECO:0000256" key="9">
    <source>
        <dbReference type="ARBA" id="ARBA00023136"/>
    </source>
</evidence>
<dbReference type="Pfam" id="PF23598">
    <property type="entry name" value="LRR_14"/>
    <property type="match status" value="1"/>
</dbReference>
<dbReference type="InterPro" id="IPR046956">
    <property type="entry name" value="RLP23-like"/>
</dbReference>
<feature type="signal peptide" evidence="12">
    <location>
        <begin position="1"/>
        <end position="25"/>
    </location>
</feature>
<evidence type="ECO:0000256" key="7">
    <source>
        <dbReference type="ARBA" id="ARBA00022737"/>
    </source>
</evidence>
<dbReference type="PANTHER" id="PTHR48063">
    <property type="entry name" value="LRR RECEPTOR-LIKE KINASE"/>
    <property type="match status" value="1"/>
</dbReference>
<accession>A0AAD7M4R4</accession>
<dbReference type="KEGG" id="qsa:O6P43_008208"/>
<gene>
    <name evidence="15" type="ORF">O6P43_008208</name>
</gene>
<keyword evidence="11" id="KW-0325">Glycoprotein</keyword>
<keyword evidence="10 15" id="KW-0675">Receptor</keyword>
<keyword evidence="6 12" id="KW-0732">Signal</keyword>
<evidence type="ECO:0000313" key="16">
    <source>
        <dbReference type="Proteomes" id="UP001163823"/>
    </source>
</evidence>
<keyword evidence="5" id="KW-0812">Transmembrane</keyword>
<dbReference type="InterPro" id="IPR003591">
    <property type="entry name" value="Leu-rich_rpt_typical-subtyp"/>
</dbReference>
<keyword evidence="16" id="KW-1185">Reference proteome</keyword>
<evidence type="ECO:0000259" key="13">
    <source>
        <dbReference type="Pfam" id="PF08263"/>
    </source>
</evidence>
<keyword evidence="15" id="KW-0418">Kinase</keyword>
<dbReference type="Pfam" id="PF00560">
    <property type="entry name" value="LRR_1"/>
    <property type="match status" value="1"/>
</dbReference>
<keyword evidence="9" id="KW-0472">Membrane</keyword>
<dbReference type="InterPro" id="IPR032675">
    <property type="entry name" value="LRR_dom_sf"/>
</dbReference>
<dbReference type="AlphaFoldDB" id="A0AAD7M4R4"/>
<dbReference type="Pfam" id="PF08263">
    <property type="entry name" value="LRRNT_2"/>
    <property type="match status" value="1"/>
</dbReference>
<comment type="subcellular location">
    <subcellularLocation>
        <location evidence="1">Cell membrane</location>
        <topology evidence="1">Single-pass type I membrane protein</topology>
    </subcellularLocation>
</comment>
<evidence type="ECO:0000256" key="12">
    <source>
        <dbReference type="SAM" id="SignalP"/>
    </source>
</evidence>
<proteinExistence type="inferred from homology"/>
<feature type="domain" description="Disease resistance R13L4/SHOC-2-like LRR" evidence="14">
    <location>
        <begin position="361"/>
        <end position="511"/>
    </location>
</feature>
<evidence type="ECO:0000256" key="11">
    <source>
        <dbReference type="ARBA" id="ARBA00023180"/>
    </source>
</evidence>
<protein>
    <submittedName>
        <fullName evidence="15">Leucine-rich repeat receptor protein kinase</fullName>
    </submittedName>
</protein>
<comment type="caution">
    <text evidence="15">The sequence shown here is derived from an EMBL/GenBank/DDBJ whole genome shotgun (WGS) entry which is preliminary data.</text>
</comment>
<dbReference type="EMBL" id="JARAOO010000004">
    <property type="protein sequence ID" value="KAJ7969951.1"/>
    <property type="molecule type" value="Genomic_DNA"/>
</dbReference>
<dbReference type="SUPFAM" id="SSF52058">
    <property type="entry name" value="L domain-like"/>
    <property type="match status" value="2"/>
</dbReference>
<evidence type="ECO:0000256" key="3">
    <source>
        <dbReference type="ARBA" id="ARBA00022475"/>
    </source>
</evidence>
<feature type="domain" description="Leucine-rich repeat-containing N-terminal plant-type" evidence="13">
    <location>
        <begin position="34"/>
        <end position="71"/>
    </location>
</feature>
<evidence type="ECO:0000256" key="10">
    <source>
        <dbReference type="ARBA" id="ARBA00023170"/>
    </source>
</evidence>
<dbReference type="Proteomes" id="UP001163823">
    <property type="component" value="Chromosome 4"/>
</dbReference>
<dbReference type="Gene3D" id="3.80.10.10">
    <property type="entry name" value="Ribonuclease Inhibitor"/>
    <property type="match status" value="3"/>
</dbReference>
<keyword evidence="4" id="KW-0433">Leucine-rich repeat</keyword>
<dbReference type="GO" id="GO:0016301">
    <property type="term" value="F:kinase activity"/>
    <property type="evidence" value="ECO:0007669"/>
    <property type="project" value="UniProtKB-KW"/>
</dbReference>
<dbReference type="FunFam" id="3.80.10.10:FF:000383">
    <property type="entry name" value="Leucine-rich repeat receptor protein kinase EMS1"/>
    <property type="match status" value="1"/>
</dbReference>
<keyword evidence="8" id="KW-1133">Transmembrane helix</keyword>
<dbReference type="GO" id="GO:0005886">
    <property type="term" value="C:plasma membrane"/>
    <property type="evidence" value="ECO:0007669"/>
    <property type="project" value="UniProtKB-SubCell"/>
</dbReference>
<dbReference type="InterPro" id="IPR013210">
    <property type="entry name" value="LRR_N_plant-typ"/>
</dbReference>
<evidence type="ECO:0000313" key="15">
    <source>
        <dbReference type="EMBL" id="KAJ7969951.1"/>
    </source>
</evidence>
<evidence type="ECO:0000256" key="4">
    <source>
        <dbReference type="ARBA" id="ARBA00022614"/>
    </source>
</evidence>
<evidence type="ECO:0000256" key="1">
    <source>
        <dbReference type="ARBA" id="ARBA00004251"/>
    </source>
</evidence>
<sequence length="586" mass="65830">MGRFSTIFAVLVALLLIQTVKYCDCENSTSSCIQEEGEALLKFKHSLRNISHGLSSWKGKDCCQWKGVFCDNTGHVVELDLRGNFSSYYKPVAPEILEENSWLLKLKYLTYLDLSNHNFQGMIIPNFLGSMKSLAYLNLSYANFSGEVPYHLGNLTALQVLDLHMYDYGRGDQLYVNDVNWISNLSSLHYLDVSGVQFGGTRNLMQVLNSLPSLTHLDLHECGLNYSHIPNHPVNSTHLATLQFLDLSNNYGFSGGPIPIALRNMTSLRVLHLTGNSFESSIPDWFGNFKSLVHLYLSQNQFNSTLDSLISIFGNTCQLKTLQLPLLFHSAYELVPMDYLIAKKFQGEFPGNLPGCFGLALETLDLTGHYIGGALPYWLGELKFLKYLYLGGNAFSGSIPTSLGKLSNLRELVIKNNQLNGTIPNCLGQLLNLRVLDVSFNSLQGTFSEVFLDNLSFLKELSISHNNLTAELKTNWIPPFQLEYIEMEAIKIGTQFPQWLQTQKQLIKLDLSDASIWGVIPNWILHMHLITHMNLSYNHITGPLPENIGSSMPSMVSLLLNNNLINGSIPSSLCNRAFAIFRFFKQ</sequence>
<evidence type="ECO:0000256" key="6">
    <source>
        <dbReference type="ARBA" id="ARBA00022729"/>
    </source>
</evidence>
<feature type="chain" id="PRO_5042129757" evidence="12">
    <location>
        <begin position="26"/>
        <end position="586"/>
    </location>
</feature>